<dbReference type="PROSITE" id="PS51171">
    <property type="entry name" value="PREPHENATE_DEHYDR_3"/>
    <property type="match status" value="1"/>
</dbReference>
<dbReference type="RefSeq" id="WP_284205372.1">
    <property type="nucleotide sequence ID" value="NZ_BSPQ01000019.1"/>
</dbReference>
<keyword evidence="11" id="KW-1185">Reference proteome</keyword>
<evidence type="ECO:0000256" key="5">
    <source>
        <dbReference type="ARBA" id="ARBA00023222"/>
    </source>
</evidence>
<dbReference type="Pfam" id="PF01842">
    <property type="entry name" value="ACT"/>
    <property type="match status" value="1"/>
</dbReference>
<accession>A0ABQ6E4F3</accession>
<dbReference type="Pfam" id="PF00800">
    <property type="entry name" value="PDT"/>
    <property type="match status" value="1"/>
</dbReference>
<dbReference type="InterPro" id="IPR045865">
    <property type="entry name" value="ACT-like_dom_sf"/>
</dbReference>
<keyword evidence="4" id="KW-0057">Aromatic amino acid biosynthesis</keyword>
<feature type="domain" description="Prephenate dehydratase" evidence="8">
    <location>
        <begin position="3"/>
        <end position="181"/>
    </location>
</feature>
<evidence type="ECO:0000256" key="7">
    <source>
        <dbReference type="ARBA" id="ARBA00047848"/>
    </source>
</evidence>
<protein>
    <recommendedName>
        <fullName evidence="2">prephenate dehydratase</fullName>
        <ecNumber evidence="2">4.2.1.51</ecNumber>
    </recommendedName>
</protein>
<comment type="catalytic activity">
    <reaction evidence="7">
        <text>prephenate + H(+) = 3-phenylpyruvate + CO2 + H2O</text>
        <dbReference type="Rhea" id="RHEA:21648"/>
        <dbReference type="ChEBI" id="CHEBI:15377"/>
        <dbReference type="ChEBI" id="CHEBI:15378"/>
        <dbReference type="ChEBI" id="CHEBI:16526"/>
        <dbReference type="ChEBI" id="CHEBI:18005"/>
        <dbReference type="ChEBI" id="CHEBI:29934"/>
        <dbReference type="EC" id="4.2.1.51"/>
    </reaction>
</comment>
<evidence type="ECO:0000256" key="2">
    <source>
        <dbReference type="ARBA" id="ARBA00013147"/>
    </source>
</evidence>
<keyword evidence="6" id="KW-0456">Lyase</keyword>
<evidence type="ECO:0000256" key="4">
    <source>
        <dbReference type="ARBA" id="ARBA00023141"/>
    </source>
</evidence>
<dbReference type="CDD" id="cd04905">
    <property type="entry name" value="ACT_CM-PDT"/>
    <property type="match status" value="1"/>
</dbReference>
<reference evidence="11" key="1">
    <citation type="journal article" date="2019" name="Int. J. Syst. Evol. Microbiol.">
        <title>The Global Catalogue of Microorganisms (GCM) 10K type strain sequencing project: providing services to taxonomists for standard genome sequencing and annotation.</title>
        <authorList>
            <consortium name="The Broad Institute Genomics Platform"/>
            <consortium name="The Broad Institute Genome Sequencing Center for Infectious Disease"/>
            <person name="Wu L."/>
            <person name="Ma J."/>
        </authorList>
    </citation>
    <scope>NUCLEOTIDE SEQUENCE [LARGE SCALE GENOMIC DNA]</scope>
    <source>
        <strain evidence="11">NBRC 103166</strain>
    </source>
</reference>
<evidence type="ECO:0000313" key="11">
    <source>
        <dbReference type="Proteomes" id="UP001157353"/>
    </source>
</evidence>
<dbReference type="InterPro" id="IPR001086">
    <property type="entry name" value="Preph_deHydtase"/>
</dbReference>
<dbReference type="PANTHER" id="PTHR21022:SF19">
    <property type="entry name" value="PREPHENATE DEHYDRATASE-RELATED"/>
    <property type="match status" value="1"/>
</dbReference>
<dbReference type="InterPro" id="IPR002912">
    <property type="entry name" value="ACT_dom"/>
</dbReference>
<sequence length="275" mass="30573">MLNIATLGPKETFSDLATQQYINSQSQPFNITYFSSLSETFNAIGSECEYGVLPIENLSEGYVQVVLEHLLSTDLIVVSELLLDIQFSFVANCKNHSQLTDLYVQFVAHGQCSEFINQLSGVRIHNTQSNIESLLLAENKGIGAGAIIPHHALAQVKSDYLINKNVTNYENNQTRFLVLTKQAQPRLKGARYKTTLVVKNENDCPGVLGNIVNAFASKKVNLTSIMSRPTKSQFGKYHFFIDIDGHQLDENIHASLEQINAEYPVTVIGSYIKAN</sequence>
<evidence type="ECO:0000313" key="10">
    <source>
        <dbReference type="EMBL" id="GLS92276.1"/>
    </source>
</evidence>
<evidence type="ECO:0000256" key="1">
    <source>
        <dbReference type="ARBA" id="ARBA00004741"/>
    </source>
</evidence>
<dbReference type="SUPFAM" id="SSF55021">
    <property type="entry name" value="ACT-like"/>
    <property type="match status" value="1"/>
</dbReference>
<dbReference type="Gene3D" id="3.40.190.10">
    <property type="entry name" value="Periplasmic binding protein-like II"/>
    <property type="match status" value="2"/>
</dbReference>
<evidence type="ECO:0000259" key="8">
    <source>
        <dbReference type="PROSITE" id="PS51171"/>
    </source>
</evidence>
<dbReference type="PROSITE" id="PS51671">
    <property type="entry name" value="ACT"/>
    <property type="match status" value="1"/>
</dbReference>
<comment type="pathway">
    <text evidence="1">Amino-acid biosynthesis; L-phenylalanine biosynthesis; phenylpyruvate from prephenate: step 1/1.</text>
</comment>
<evidence type="ECO:0000259" key="9">
    <source>
        <dbReference type="PROSITE" id="PS51671"/>
    </source>
</evidence>
<dbReference type="Gene3D" id="3.30.70.260">
    <property type="match status" value="1"/>
</dbReference>
<comment type="caution">
    <text evidence="10">The sequence shown here is derived from an EMBL/GenBank/DDBJ whole genome shotgun (WGS) entry which is preliminary data.</text>
</comment>
<dbReference type="SUPFAM" id="SSF53850">
    <property type="entry name" value="Periplasmic binding protein-like II"/>
    <property type="match status" value="1"/>
</dbReference>
<name>A0ABQ6E4F3_9GAMM</name>
<dbReference type="EC" id="4.2.1.51" evidence="2"/>
<feature type="domain" description="ACT" evidence="9">
    <location>
        <begin position="196"/>
        <end position="270"/>
    </location>
</feature>
<dbReference type="Proteomes" id="UP001157353">
    <property type="component" value="Unassembled WGS sequence"/>
</dbReference>
<organism evidence="10 11">
    <name type="scientific">Psychromonas marina</name>
    <dbReference type="NCBI Taxonomy" id="88364"/>
    <lineage>
        <taxon>Bacteria</taxon>
        <taxon>Pseudomonadati</taxon>
        <taxon>Pseudomonadota</taxon>
        <taxon>Gammaproteobacteria</taxon>
        <taxon>Alteromonadales</taxon>
        <taxon>Psychromonadaceae</taxon>
        <taxon>Psychromonas</taxon>
    </lineage>
</organism>
<evidence type="ECO:0000256" key="6">
    <source>
        <dbReference type="ARBA" id="ARBA00023239"/>
    </source>
</evidence>
<dbReference type="PANTHER" id="PTHR21022">
    <property type="entry name" value="PREPHENATE DEHYDRATASE P PROTEIN"/>
    <property type="match status" value="1"/>
</dbReference>
<evidence type="ECO:0000256" key="3">
    <source>
        <dbReference type="ARBA" id="ARBA00022605"/>
    </source>
</evidence>
<dbReference type="EMBL" id="BSPQ01000019">
    <property type="protein sequence ID" value="GLS92276.1"/>
    <property type="molecule type" value="Genomic_DNA"/>
</dbReference>
<gene>
    <name evidence="10" type="ORF">GCM10007916_33460</name>
</gene>
<keyword evidence="5" id="KW-0584">Phenylalanine biosynthesis</keyword>
<proteinExistence type="predicted"/>
<keyword evidence="3" id="KW-0028">Amino-acid biosynthesis</keyword>